<reference evidence="2" key="1">
    <citation type="submission" date="2022-11" db="UniProtKB">
        <authorList>
            <consortium name="WormBaseParasite"/>
        </authorList>
    </citation>
    <scope>IDENTIFICATION</scope>
</reference>
<evidence type="ECO:0000313" key="2">
    <source>
        <dbReference type="WBParaSite" id="nRc.2.0.1.t28685-RA"/>
    </source>
</evidence>
<sequence length="78" mass="8785">MKINVFITLFACYQPISCAIRGTQKGATENIDLLAPLLEESDYLEGQIQELKIFADPSEADRQCFTPKPDGIYCRNEV</sequence>
<dbReference type="AlphaFoldDB" id="A0A915JQZ1"/>
<proteinExistence type="predicted"/>
<dbReference type="WBParaSite" id="nRc.2.0.1.t28685-RA">
    <property type="protein sequence ID" value="nRc.2.0.1.t28685-RA"/>
    <property type="gene ID" value="nRc.2.0.1.g28685"/>
</dbReference>
<keyword evidence="1" id="KW-1185">Reference proteome</keyword>
<evidence type="ECO:0000313" key="1">
    <source>
        <dbReference type="Proteomes" id="UP000887565"/>
    </source>
</evidence>
<dbReference type="Proteomes" id="UP000887565">
    <property type="component" value="Unplaced"/>
</dbReference>
<organism evidence="1 2">
    <name type="scientific">Romanomermis culicivorax</name>
    <name type="common">Nematode worm</name>
    <dbReference type="NCBI Taxonomy" id="13658"/>
    <lineage>
        <taxon>Eukaryota</taxon>
        <taxon>Metazoa</taxon>
        <taxon>Ecdysozoa</taxon>
        <taxon>Nematoda</taxon>
        <taxon>Enoplea</taxon>
        <taxon>Dorylaimia</taxon>
        <taxon>Mermithida</taxon>
        <taxon>Mermithoidea</taxon>
        <taxon>Mermithidae</taxon>
        <taxon>Romanomermis</taxon>
    </lineage>
</organism>
<protein>
    <submittedName>
        <fullName evidence="2">Uncharacterized protein</fullName>
    </submittedName>
</protein>
<name>A0A915JQZ1_ROMCU</name>
<accession>A0A915JQZ1</accession>